<name>A0A6A5BDF7_NAEFO</name>
<dbReference type="OrthoDB" id="10445883at2759"/>
<comment type="caution">
    <text evidence="3">The sequence shown here is derived from an EMBL/GenBank/DDBJ whole genome shotgun (WGS) entry which is preliminary data.</text>
</comment>
<protein>
    <recommendedName>
        <fullName evidence="2">DUF4116 domain-containing protein</fullName>
    </recommendedName>
</protein>
<keyword evidence="4" id="KW-1185">Reference proteome</keyword>
<dbReference type="VEuPathDB" id="AmoebaDB:NfTy_088110"/>
<feature type="region of interest" description="Disordered" evidence="1">
    <location>
        <begin position="166"/>
        <end position="220"/>
    </location>
</feature>
<dbReference type="VEuPathDB" id="AmoebaDB:NF0098070"/>
<dbReference type="InterPro" id="IPR025197">
    <property type="entry name" value="DUF4116"/>
</dbReference>
<feature type="domain" description="DUF4116" evidence="2">
    <location>
        <begin position="447"/>
        <end position="485"/>
    </location>
</feature>
<sequence>MKRTLYEERVPHDHMDPYGASEALVGGREPPSKKEKQQSCNNSPLRSSSLNSLLQYDRYVLQKIFSYCHPKFMYETLMIICPRWYFNYFQKKCFVMFLKEWLLDRWNFLIQDLDSHKLGDAKKNVIIPKILQQLNAEMSEADSEQILKYGLRLLKLFMSEHPFDRRKKQNMNDDDDDNDDFDENEEDDEQEDDLEEDDSEAENEDHEDESYQGSSKEDEEVKNQNIHSEWFAINLPKYSRCYSLEIIFTTDDQTLYKLNWTKGLSIFDNTGGNIINFLCDRKLIFANFYGGYYYPDYEQCPYRKTDFWVKISNHEGILADQLKHILDQWSIEDNYENALNLLKTIGMENPKSIISKANYEAYPWDEGEARGIIHQWPWMFNELVKQQVFETYLINDNIDISTIVDDRCFSDFSYFETLARNYGDCLTDLLAKAPLSFRKEKRLIPLINNNTHAFKFLHESLRHDKNMLLQMLEVNGNILKYLKKEEYQNIIPVDRNLVMFCLEHGCHPEYIPSCIPFDKELALCAVSGGCAINDLPKEFRNNLEVVLSAVKRNPFISLQFAKTLINDTDAALQLAKYSPYAFRWISDTVKKNHKEVVVAAIETYYDALRYVFEKEEFMELARQSLKQLLEKDKKICVKFTATYKIILDIKERHHQVVFMKERMEYVGGPSFQKVFGPCIEELGYDAVLTFELSKHEIENKTEEELIQTYVYPFLDSESNTNWDYLIETSALRSDSKVRELVESYRKK</sequence>
<evidence type="ECO:0000313" key="3">
    <source>
        <dbReference type="EMBL" id="KAF0972094.1"/>
    </source>
</evidence>
<accession>A0A6A5BDF7</accession>
<dbReference type="AlphaFoldDB" id="A0A6A5BDF7"/>
<dbReference type="VEuPathDB" id="AmoebaDB:FDP41_009790"/>
<evidence type="ECO:0000256" key="1">
    <source>
        <dbReference type="SAM" id="MobiDB-lite"/>
    </source>
</evidence>
<feature type="region of interest" description="Disordered" evidence="1">
    <location>
        <begin position="1"/>
        <end position="47"/>
    </location>
</feature>
<organism evidence="3 4">
    <name type="scientific">Naegleria fowleri</name>
    <name type="common">Brain eating amoeba</name>
    <dbReference type="NCBI Taxonomy" id="5763"/>
    <lineage>
        <taxon>Eukaryota</taxon>
        <taxon>Discoba</taxon>
        <taxon>Heterolobosea</taxon>
        <taxon>Tetramitia</taxon>
        <taxon>Eutetramitia</taxon>
        <taxon>Vahlkampfiidae</taxon>
        <taxon>Naegleria</taxon>
    </lineage>
</organism>
<dbReference type="Pfam" id="PF13475">
    <property type="entry name" value="DUF4116"/>
    <property type="match status" value="2"/>
</dbReference>
<feature type="compositionally biased region" description="Basic and acidic residues" evidence="1">
    <location>
        <begin position="1"/>
        <end position="16"/>
    </location>
</feature>
<dbReference type="EMBL" id="VFQX01000072">
    <property type="protein sequence ID" value="KAF0972094.1"/>
    <property type="molecule type" value="Genomic_DNA"/>
</dbReference>
<dbReference type="RefSeq" id="XP_044556809.1">
    <property type="nucleotide sequence ID" value="XM_044713786.1"/>
</dbReference>
<evidence type="ECO:0000259" key="2">
    <source>
        <dbReference type="Pfam" id="PF13475"/>
    </source>
</evidence>
<reference evidence="3 4" key="1">
    <citation type="journal article" date="2019" name="Sci. Rep.">
        <title>Nanopore sequencing improves the draft genome of the human pathogenic amoeba Naegleria fowleri.</title>
        <authorList>
            <person name="Liechti N."/>
            <person name="Schurch N."/>
            <person name="Bruggmann R."/>
            <person name="Wittwer M."/>
        </authorList>
    </citation>
    <scope>NUCLEOTIDE SEQUENCE [LARGE SCALE GENOMIC DNA]</scope>
    <source>
        <strain evidence="3 4">ATCC 30894</strain>
    </source>
</reference>
<dbReference type="GeneID" id="68117005"/>
<evidence type="ECO:0000313" key="4">
    <source>
        <dbReference type="Proteomes" id="UP000444721"/>
    </source>
</evidence>
<feature type="domain" description="DUF4116" evidence="2">
    <location>
        <begin position="518"/>
        <end position="561"/>
    </location>
</feature>
<proteinExistence type="predicted"/>
<dbReference type="Proteomes" id="UP000444721">
    <property type="component" value="Unassembled WGS sequence"/>
</dbReference>
<gene>
    <name evidence="3" type="ORF">FDP41_009790</name>
</gene>
<feature type="compositionally biased region" description="Acidic residues" evidence="1">
    <location>
        <begin position="172"/>
        <end position="210"/>
    </location>
</feature>
<dbReference type="OMA" id="DDICACL"/>